<comment type="caution">
    <text evidence="1">The sequence shown here is derived from an EMBL/GenBank/DDBJ whole genome shotgun (WGS) entry which is preliminary data.</text>
</comment>
<gene>
    <name evidence="1" type="ORF">F907_00964</name>
</gene>
<accession>S3UJG3</accession>
<sequence>MSSALYSLIDDKADIKTSKLIGWDSHIDYRLLDG</sequence>
<dbReference type="AlphaFoldDB" id="S3UJG3"/>
<evidence type="ECO:0000313" key="2">
    <source>
        <dbReference type="Proteomes" id="UP000014559"/>
    </source>
</evidence>
<protein>
    <submittedName>
        <fullName evidence="1">Uncharacterized protein</fullName>
    </submittedName>
</protein>
<proteinExistence type="predicted"/>
<reference evidence="1 2" key="1">
    <citation type="submission" date="2013-06" db="EMBL/GenBank/DDBJ databases">
        <title>The Genome Sequence of Acinetobacter sp. NIPH 2036.</title>
        <authorList>
            <consortium name="The Broad Institute Genome Sequencing Platform"/>
            <consortium name="The Broad Institute Genome Sequencing Center for Infectious Disease"/>
            <person name="Cerqueira G."/>
            <person name="Feldgarden M."/>
            <person name="Courvalin P."/>
            <person name="Perichon B."/>
            <person name="Grillot-Courvalin C."/>
            <person name="Clermont D."/>
            <person name="Rocha E."/>
            <person name="Yoon E.-J."/>
            <person name="Nemec A."/>
            <person name="Young S.K."/>
            <person name="Zeng Q."/>
            <person name="Gargeya S."/>
            <person name="Fitzgerald M."/>
            <person name="Abouelleil A."/>
            <person name="Alvarado L."/>
            <person name="Berlin A.M."/>
            <person name="Chapman S.B."/>
            <person name="Dewar J."/>
            <person name="Goldberg J."/>
            <person name="Griggs A."/>
            <person name="Gujja S."/>
            <person name="Hansen M."/>
            <person name="Howarth C."/>
            <person name="Imamovic A."/>
            <person name="Larimer J."/>
            <person name="McCowan C."/>
            <person name="Murphy C."/>
            <person name="Pearson M."/>
            <person name="Priest M."/>
            <person name="Roberts A."/>
            <person name="Saif S."/>
            <person name="Shea T."/>
            <person name="Sykes S."/>
            <person name="Wortman J."/>
            <person name="Nusbaum C."/>
            <person name="Birren B."/>
        </authorList>
    </citation>
    <scope>NUCLEOTIDE SEQUENCE [LARGE SCALE GENOMIC DNA]</scope>
    <source>
        <strain evidence="1 2">NIPH 2036</strain>
    </source>
</reference>
<name>S3UJG3_9GAMM</name>
<dbReference type="Proteomes" id="UP000014559">
    <property type="component" value="Unassembled WGS sequence"/>
</dbReference>
<dbReference type="EMBL" id="ATGK01000008">
    <property type="protein sequence ID" value="EPG39657.1"/>
    <property type="molecule type" value="Genomic_DNA"/>
</dbReference>
<dbReference type="PATRIC" id="fig|1217696.3.peg.936"/>
<evidence type="ECO:0000313" key="1">
    <source>
        <dbReference type="EMBL" id="EPG39657.1"/>
    </source>
</evidence>
<organism evidence="1 2">
    <name type="scientific">Acinetobacter colistiniresistens</name>
    <dbReference type="NCBI Taxonomy" id="280145"/>
    <lineage>
        <taxon>Bacteria</taxon>
        <taxon>Pseudomonadati</taxon>
        <taxon>Pseudomonadota</taxon>
        <taxon>Gammaproteobacteria</taxon>
        <taxon>Moraxellales</taxon>
        <taxon>Moraxellaceae</taxon>
        <taxon>Acinetobacter</taxon>
    </lineage>
</organism>
<dbReference type="HOGENOM" id="CLU_3371533_0_0_6"/>